<feature type="transmembrane region" description="Helical" evidence="10">
    <location>
        <begin position="85"/>
        <end position="103"/>
    </location>
</feature>
<dbReference type="Proteomes" id="UP000182660">
    <property type="component" value="Unassembled WGS sequence"/>
</dbReference>
<evidence type="ECO:0000256" key="3">
    <source>
        <dbReference type="ARBA" id="ARBA00021112"/>
    </source>
</evidence>
<dbReference type="GO" id="GO:0005886">
    <property type="term" value="C:plasma membrane"/>
    <property type="evidence" value="ECO:0007669"/>
    <property type="project" value="UniProtKB-SubCell"/>
</dbReference>
<evidence type="ECO:0000256" key="8">
    <source>
        <dbReference type="ARBA" id="ARBA00023136"/>
    </source>
</evidence>
<comment type="subunit">
    <text evidence="2">Forms a complex with MdtI.</text>
</comment>
<dbReference type="Pfam" id="PF00893">
    <property type="entry name" value="Multi_Drug_Res"/>
    <property type="match status" value="1"/>
</dbReference>
<dbReference type="GO" id="GO:0015220">
    <property type="term" value="F:choline transmembrane transporter activity"/>
    <property type="evidence" value="ECO:0007669"/>
    <property type="project" value="TreeGrafter"/>
</dbReference>
<keyword evidence="8 10" id="KW-0472">Membrane</keyword>
<comment type="similarity">
    <text evidence="9">Belongs to the drug/metabolite transporter (DMT) superfamily. Small multidrug resistance (SMR) (TC 2.A.7.1) family.</text>
</comment>
<dbReference type="InterPro" id="IPR045324">
    <property type="entry name" value="Small_multidrug_res"/>
</dbReference>
<protein>
    <recommendedName>
        <fullName evidence="3">Spermidine export protein MdtJ</fullName>
    </recommendedName>
</protein>
<dbReference type="PANTHER" id="PTHR30561:SF2">
    <property type="entry name" value="SPERMIDINE EXPORT PROTEIN MDTJ"/>
    <property type="match status" value="1"/>
</dbReference>
<keyword evidence="7 10" id="KW-1133">Transmembrane helix</keyword>
<evidence type="ECO:0000256" key="5">
    <source>
        <dbReference type="ARBA" id="ARBA00022519"/>
    </source>
</evidence>
<dbReference type="AlphaFoldDB" id="A0A090KEG8"/>
<dbReference type="STRING" id="80854.MVIS_4396"/>
<dbReference type="Proteomes" id="UP000183794">
    <property type="component" value="Unassembled WGS sequence"/>
</dbReference>
<keyword evidence="4" id="KW-1003">Cell membrane</keyword>
<evidence type="ECO:0000256" key="9">
    <source>
        <dbReference type="RuleBase" id="RU003942"/>
    </source>
</evidence>
<proteinExistence type="inferred from homology"/>
<keyword evidence="5" id="KW-0997">Cell inner membrane</keyword>
<feature type="transmembrane region" description="Helical" evidence="10">
    <location>
        <begin position="30"/>
        <end position="47"/>
    </location>
</feature>
<dbReference type="HOGENOM" id="CLU_133067_0_2_6"/>
<evidence type="ECO:0000256" key="7">
    <source>
        <dbReference type="ARBA" id="ARBA00022989"/>
    </source>
</evidence>
<evidence type="ECO:0000256" key="6">
    <source>
        <dbReference type="ARBA" id="ARBA00022692"/>
    </source>
</evidence>
<evidence type="ECO:0000256" key="1">
    <source>
        <dbReference type="ARBA" id="ARBA00004429"/>
    </source>
</evidence>
<dbReference type="KEGG" id="mvs:MVIS_4396"/>
<dbReference type="OrthoDB" id="9808638at2"/>
<feature type="transmembrane region" description="Helical" evidence="10">
    <location>
        <begin position="59"/>
        <end position="79"/>
    </location>
</feature>
<dbReference type="PATRIC" id="fig|80854.5.peg.4658"/>
<keyword evidence="13" id="KW-1185">Reference proteome</keyword>
<dbReference type="GeneID" id="61296373"/>
<evidence type="ECO:0000256" key="10">
    <source>
        <dbReference type="SAM" id="Phobius"/>
    </source>
</evidence>
<name>A0A090KEG8_9GAMM</name>
<evidence type="ECO:0000256" key="4">
    <source>
        <dbReference type="ARBA" id="ARBA00022475"/>
    </source>
</evidence>
<dbReference type="GO" id="GO:1903711">
    <property type="term" value="P:spermidine transmembrane transport"/>
    <property type="evidence" value="ECO:0007669"/>
    <property type="project" value="TreeGrafter"/>
</dbReference>
<dbReference type="SUPFAM" id="SSF103481">
    <property type="entry name" value="Multidrug resistance efflux transporter EmrE"/>
    <property type="match status" value="1"/>
</dbReference>
<dbReference type="InterPro" id="IPR000390">
    <property type="entry name" value="Small_drug/metabolite_transptr"/>
</dbReference>
<reference evidence="12 14" key="1">
    <citation type="submission" date="2016-11" db="EMBL/GenBank/DDBJ databases">
        <authorList>
            <person name="Jaros S."/>
            <person name="Januszkiewicz K."/>
            <person name="Wedrychowicz H."/>
        </authorList>
    </citation>
    <scope>NUCLEOTIDE SEQUENCE [LARGE SCALE GENOMIC DNA]</scope>
    <source>
        <strain evidence="12">NVI 5450</strain>
    </source>
</reference>
<keyword evidence="6 9" id="KW-0812">Transmembrane</keyword>
<accession>A0A090KEG8</accession>
<comment type="subcellular location">
    <subcellularLocation>
        <location evidence="1">Cell inner membrane</location>
        <topology evidence="1">Multi-pass membrane protein</topology>
    </subcellularLocation>
    <subcellularLocation>
        <location evidence="9">Cell membrane</location>
        <topology evidence="9">Multi-pass membrane protein</topology>
    </subcellularLocation>
</comment>
<sequence>MYHSMMLLFAIIAEVAGTISMRYSIENNPLIGTTVMVILIGLSYFLLSKAIQRIPLGVAYAIWEGVGILLITVISNYLFDEMITPAKIFGVGLIVAGLIFINADEGHDDE</sequence>
<dbReference type="PANTHER" id="PTHR30561">
    <property type="entry name" value="SMR FAMILY PROTON-DEPENDENT DRUG EFFLUX TRANSPORTER SUGE"/>
    <property type="match status" value="1"/>
</dbReference>
<dbReference type="EMBL" id="FPLD01000069">
    <property type="protein sequence ID" value="SGZ04177.1"/>
    <property type="molecule type" value="Genomic_DNA"/>
</dbReference>
<dbReference type="GO" id="GO:0015199">
    <property type="term" value="F:amino-acid betaine transmembrane transporter activity"/>
    <property type="evidence" value="ECO:0007669"/>
    <property type="project" value="TreeGrafter"/>
</dbReference>
<dbReference type="RefSeq" id="WP_045112305.1">
    <property type="nucleotide sequence ID" value="NZ_CAWQZC010000158.1"/>
</dbReference>
<dbReference type="InterPro" id="IPR037185">
    <property type="entry name" value="EmrE-like"/>
</dbReference>
<dbReference type="GO" id="GO:0031460">
    <property type="term" value="P:glycine betaine transport"/>
    <property type="evidence" value="ECO:0007669"/>
    <property type="project" value="TreeGrafter"/>
</dbReference>
<evidence type="ECO:0000313" key="11">
    <source>
        <dbReference type="EMBL" id="SGY93262.1"/>
    </source>
</evidence>
<dbReference type="GO" id="GO:0015297">
    <property type="term" value="F:antiporter activity"/>
    <property type="evidence" value="ECO:0007669"/>
    <property type="project" value="TreeGrafter"/>
</dbReference>
<dbReference type="EMBL" id="FPLJ01000056">
    <property type="protein sequence ID" value="SGY93262.1"/>
    <property type="molecule type" value="Genomic_DNA"/>
</dbReference>
<evidence type="ECO:0000256" key="2">
    <source>
        <dbReference type="ARBA" id="ARBA00011358"/>
    </source>
</evidence>
<gene>
    <name evidence="11" type="ORF">MT2528_2539</name>
    <name evidence="12" type="ORF">NVI5450_2751</name>
</gene>
<evidence type="ECO:0000313" key="14">
    <source>
        <dbReference type="Proteomes" id="UP000183794"/>
    </source>
</evidence>
<evidence type="ECO:0000313" key="12">
    <source>
        <dbReference type="EMBL" id="SGZ04177.1"/>
    </source>
</evidence>
<dbReference type="Gene3D" id="1.10.3730.20">
    <property type="match status" value="1"/>
</dbReference>
<organism evidence="12 14">
    <name type="scientific">Moritella viscosa</name>
    <dbReference type="NCBI Taxonomy" id="80854"/>
    <lineage>
        <taxon>Bacteria</taxon>
        <taxon>Pseudomonadati</taxon>
        <taxon>Pseudomonadota</taxon>
        <taxon>Gammaproteobacteria</taxon>
        <taxon>Alteromonadales</taxon>
        <taxon>Moritellaceae</taxon>
        <taxon>Moritella</taxon>
    </lineage>
</organism>
<reference evidence="11 13" key="2">
    <citation type="submission" date="2016-11" db="EMBL/GenBank/DDBJ databases">
        <authorList>
            <person name="Klemetsen T."/>
        </authorList>
    </citation>
    <scope>NUCLEOTIDE SEQUENCE [LARGE SCALE GENOMIC DNA]</scope>
    <source>
        <strain evidence="11">MT 2528</strain>
    </source>
</reference>
<evidence type="ECO:0000313" key="13">
    <source>
        <dbReference type="Proteomes" id="UP000182660"/>
    </source>
</evidence>